<dbReference type="Gene3D" id="2.20.25.10">
    <property type="match status" value="1"/>
</dbReference>
<evidence type="ECO:0000256" key="8">
    <source>
        <dbReference type="PIRSR" id="PIRSR005586-1"/>
    </source>
</evidence>
<dbReference type="InterPro" id="IPR034014">
    <property type="entry name" value="Zn_ribbon_RPC11_C"/>
</dbReference>
<feature type="binding site" evidence="8">
    <location>
        <position position="69"/>
    </location>
    <ligand>
        <name>Zn(2+)</name>
        <dbReference type="ChEBI" id="CHEBI:29105"/>
        <label>2</label>
    </ligand>
</feature>
<sequence>MLVFCPFCSNLLSIEFRDDESYLTCPSCTYAYRITQQLTYCTYPKMKEISNVLGGPGAWENAQKTNERCPKCSHDSAYFMQLQTRSADEPMTTFYRCANNACAHRWKD</sequence>
<feature type="binding site" evidence="8">
    <location>
        <position position="97"/>
    </location>
    <ligand>
        <name>Zn(2+)</name>
        <dbReference type="ChEBI" id="CHEBI:29105"/>
        <label>2</label>
    </ligand>
</feature>
<dbReference type="WBParaSite" id="TMUE_3000013104.1">
    <property type="protein sequence ID" value="TMUE_3000013104.1"/>
    <property type="gene ID" value="WBGene00285152"/>
</dbReference>
<dbReference type="WBParaSite" id="TMUE_3000013104.2">
    <property type="protein sequence ID" value="TMUE_3000013104.2"/>
    <property type="gene ID" value="WBGene00285152"/>
</dbReference>
<keyword evidence="7" id="KW-0804">Transcription</keyword>
<protein>
    <recommendedName>
        <fullName evidence="7">DNA-directed RNA polymerase subunit</fullName>
    </recommendedName>
</protein>
<feature type="binding site" evidence="8">
    <location>
        <position position="5"/>
    </location>
    <ligand>
        <name>Zn(2+)</name>
        <dbReference type="ChEBI" id="CHEBI:29105"/>
        <label>1</label>
    </ligand>
</feature>
<keyword evidence="2 7" id="KW-0240">DNA-directed RNA polymerase</keyword>
<dbReference type="CDD" id="cd10509">
    <property type="entry name" value="Zn-ribbon_RPC11"/>
    <property type="match status" value="1"/>
</dbReference>
<evidence type="ECO:0000256" key="1">
    <source>
        <dbReference type="ARBA" id="ARBA00004123"/>
    </source>
</evidence>
<dbReference type="PIRSF" id="PIRSF005586">
    <property type="entry name" value="RNApol_RpoM"/>
    <property type="match status" value="1"/>
</dbReference>
<feature type="domain" description="TFIIS-type" evidence="10">
    <location>
        <begin position="65"/>
        <end position="107"/>
    </location>
</feature>
<evidence type="ECO:0000256" key="6">
    <source>
        <dbReference type="ARBA" id="ARBA00023242"/>
    </source>
</evidence>
<comment type="similarity">
    <text evidence="7">Belongs to the archaeal rpoM/eukaryotic RPA12/RPB9/RPC11 RNA polymerase family.</text>
</comment>
<keyword evidence="4 9" id="KW-0863">Zinc-finger</keyword>
<feature type="binding site" evidence="8">
    <location>
        <position position="25"/>
    </location>
    <ligand>
        <name>Zn(2+)</name>
        <dbReference type="ChEBI" id="CHEBI:29105"/>
        <label>1</label>
    </ligand>
</feature>
<keyword evidence="6 7" id="KW-0539">Nucleus</keyword>
<feature type="zinc finger region" description="C4-type" evidence="9">
    <location>
        <begin position="5"/>
        <end position="28"/>
    </location>
</feature>
<feature type="binding site" evidence="8">
    <location>
        <position position="8"/>
    </location>
    <ligand>
        <name>Zn(2+)</name>
        <dbReference type="ChEBI" id="CHEBI:29105"/>
        <label>1</label>
    </ligand>
</feature>
<dbReference type="AlphaFoldDB" id="A0A5S6R1C8"/>
<organism evidence="11 12">
    <name type="scientific">Trichuris muris</name>
    <name type="common">Mouse whipworm</name>
    <dbReference type="NCBI Taxonomy" id="70415"/>
    <lineage>
        <taxon>Eukaryota</taxon>
        <taxon>Metazoa</taxon>
        <taxon>Ecdysozoa</taxon>
        <taxon>Nematoda</taxon>
        <taxon>Enoplea</taxon>
        <taxon>Dorylaimia</taxon>
        <taxon>Trichinellida</taxon>
        <taxon>Trichuridae</taxon>
        <taxon>Trichuris</taxon>
    </lineage>
</organism>
<evidence type="ECO:0000256" key="3">
    <source>
        <dbReference type="ARBA" id="ARBA00022723"/>
    </source>
</evidence>
<dbReference type="STRING" id="70415.A0A5S6R1C8"/>
<keyword evidence="11" id="KW-1185">Reference proteome</keyword>
<accession>A0A5S6R1C8</accession>
<evidence type="ECO:0000313" key="12">
    <source>
        <dbReference type="WBParaSite" id="TMUE_3000013104.1"/>
    </source>
</evidence>
<feature type="binding site" evidence="8">
    <location>
        <position position="28"/>
    </location>
    <ligand>
        <name>Zn(2+)</name>
        <dbReference type="ChEBI" id="CHEBI:29105"/>
        <label>1</label>
    </ligand>
</feature>
<dbReference type="InterPro" id="IPR001222">
    <property type="entry name" value="Znf_TFIIS"/>
</dbReference>
<keyword evidence="5 8" id="KW-0862">Zinc</keyword>
<proteinExistence type="inferred from homology"/>
<feature type="binding site" evidence="8">
    <location>
        <position position="72"/>
    </location>
    <ligand>
        <name>Zn(2+)</name>
        <dbReference type="ChEBI" id="CHEBI:29105"/>
        <label>2</label>
    </ligand>
</feature>
<dbReference type="GO" id="GO:0003899">
    <property type="term" value="F:DNA-directed RNA polymerase activity"/>
    <property type="evidence" value="ECO:0007669"/>
    <property type="project" value="InterPro"/>
</dbReference>
<evidence type="ECO:0000256" key="2">
    <source>
        <dbReference type="ARBA" id="ARBA00022478"/>
    </source>
</evidence>
<name>A0A5S6R1C8_TRIMR</name>
<evidence type="ECO:0000256" key="5">
    <source>
        <dbReference type="ARBA" id="ARBA00022833"/>
    </source>
</evidence>
<reference evidence="11" key="1">
    <citation type="submission" date="2013-11" db="EMBL/GenBank/DDBJ databases">
        <authorList>
            <person name="Aslett M."/>
        </authorList>
    </citation>
    <scope>NUCLEOTIDE SEQUENCE [LARGE SCALE GENOMIC DNA]</scope>
    <source>
        <strain evidence="11">Edinburgh</strain>
    </source>
</reference>
<dbReference type="SMART" id="SM00440">
    <property type="entry name" value="ZnF_C2C2"/>
    <property type="match status" value="1"/>
</dbReference>
<dbReference type="PROSITE" id="PS51133">
    <property type="entry name" value="ZF_TFIIS_2"/>
    <property type="match status" value="1"/>
</dbReference>
<keyword evidence="3 8" id="KW-0479">Metal-binding</keyword>
<dbReference type="Proteomes" id="UP000046395">
    <property type="component" value="Unassembled WGS sequence"/>
</dbReference>
<evidence type="ECO:0000313" key="11">
    <source>
        <dbReference type="Proteomes" id="UP000046395"/>
    </source>
</evidence>
<dbReference type="PANTHER" id="PTHR11239:SF12">
    <property type="entry name" value="DNA-DIRECTED RNA POLYMERASE III SUBUNIT RPC10"/>
    <property type="match status" value="1"/>
</dbReference>
<dbReference type="PROSITE" id="PS00466">
    <property type="entry name" value="ZF_TFIIS_1"/>
    <property type="match status" value="1"/>
</dbReference>
<dbReference type="GO" id="GO:0006386">
    <property type="term" value="P:termination of RNA polymerase III transcription"/>
    <property type="evidence" value="ECO:0007669"/>
    <property type="project" value="TreeGrafter"/>
</dbReference>
<dbReference type="GO" id="GO:0005666">
    <property type="term" value="C:RNA polymerase III complex"/>
    <property type="evidence" value="ECO:0007669"/>
    <property type="project" value="TreeGrafter"/>
</dbReference>
<reference evidence="11" key="2">
    <citation type="submission" date="2014-03" db="EMBL/GenBank/DDBJ databases">
        <title>The whipworm genome and dual-species transcriptomics of an intimate host-pathogen interaction.</title>
        <authorList>
            <person name="Foth B.J."/>
            <person name="Tsai I.J."/>
            <person name="Reid A.J."/>
            <person name="Bancroft A.J."/>
            <person name="Nichol S."/>
            <person name="Tracey A."/>
            <person name="Holroyd N."/>
            <person name="Cotton J.A."/>
            <person name="Stanley E.J."/>
            <person name="Zarowiecki M."/>
            <person name="Liu J.Z."/>
            <person name="Huckvale T."/>
            <person name="Cooper P.J."/>
            <person name="Grencis R.K."/>
            <person name="Berriman M."/>
        </authorList>
    </citation>
    <scope>NUCLEOTIDE SEQUENCE [LARGE SCALE GENOMIC DNA]</scope>
    <source>
        <strain evidence="11">Edinburgh</strain>
    </source>
</reference>
<evidence type="ECO:0000259" key="10">
    <source>
        <dbReference type="PROSITE" id="PS51133"/>
    </source>
</evidence>
<dbReference type="Pfam" id="PF01096">
    <property type="entry name" value="Zn_ribbon_TFIIS"/>
    <property type="match status" value="1"/>
</dbReference>
<comment type="function">
    <text evidence="7">DNA-dependent RNA polymerase catalyzes the transcription of DNA into RNA using the four ribonucleoside triphosphates as substrates.</text>
</comment>
<dbReference type="SUPFAM" id="SSF57783">
    <property type="entry name" value="Zinc beta-ribbon"/>
    <property type="match status" value="1"/>
</dbReference>
<dbReference type="GO" id="GO:0003676">
    <property type="term" value="F:nucleic acid binding"/>
    <property type="evidence" value="ECO:0007669"/>
    <property type="project" value="InterPro"/>
</dbReference>
<evidence type="ECO:0000256" key="9">
    <source>
        <dbReference type="PIRSR" id="PIRSR005586-2"/>
    </source>
</evidence>
<evidence type="ECO:0000256" key="7">
    <source>
        <dbReference type="PIRNR" id="PIRNR005586"/>
    </source>
</evidence>
<evidence type="ECO:0000256" key="4">
    <source>
        <dbReference type="ARBA" id="ARBA00022771"/>
    </source>
</evidence>
<reference evidence="12" key="3">
    <citation type="submission" date="2019-12" db="UniProtKB">
        <authorList>
            <consortium name="WormBaseParasite"/>
        </authorList>
    </citation>
    <scope>IDENTIFICATION</scope>
</reference>
<dbReference type="GO" id="GO:0008270">
    <property type="term" value="F:zinc ion binding"/>
    <property type="evidence" value="ECO:0007669"/>
    <property type="project" value="UniProtKB-KW"/>
</dbReference>
<comment type="subcellular location">
    <subcellularLocation>
        <location evidence="1 7">Nucleus</location>
    </subcellularLocation>
</comment>
<dbReference type="FunFam" id="2.20.25.10:FF:000051">
    <property type="entry name" value="DNA-directed RNA polymerase subunit"/>
    <property type="match status" value="1"/>
</dbReference>
<feature type="binding site" evidence="8">
    <location>
        <position position="102"/>
    </location>
    <ligand>
        <name>Zn(2+)</name>
        <dbReference type="ChEBI" id="CHEBI:29105"/>
        <label>2</label>
    </ligand>
</feature>
<dbReference type="PANTHER" id="PTHR11239">
    <property type="entry name" value="DNA-DIRECTED RNA POLYMERASE"/>
    <property type="match status" value="1"/>
</dbReference>
<dbReference type="InterPro" id="IPR012164">
    <property type="entry name" value="Rpa12/Rpb9/Rpc10/TFS"/>
</dbReference>